<dbReference type="Proteomes" id="UP000051660">
    <property type="component" value="Unassembled WGS sequence"/>
</dbReference>
<dbReference type="PANTHER" id="PTHR42928">
    <property type="entry name" value="TRICARBOXYLATE-BINDING PROTEIN"/>
    <property type="match status" value="1"/>
</dbReference>
<dbReference type="PIRSF" id="PIRSF017082">
    <property type="entry name" value="YflP"/>
    <property type="match status" value="1"/>
</dbReference>
<dbReference type="InterPro" id="IPR042100">
    <property type="entry name" value="Bug_dom1"/>
</dbReference>
<dbReference type="PANTHER" id="PTHR42928:SF5">
    <property type="entry name" value="BLR1237 PROTEIN"/>
    <property type="match status" value="1"/>
</dbReference>
<dbReference type="Pfam" id="PF03401">
    <property type="entry name" value="TctC"/>
    <property type="match status" value="1"/>
</dbReference>
<dbReference type="Gene3D" id="3.40.190.150">
    <property type="entry name" value="Bordetella uptake gene, domain 1"/>
    <property type="match status" value="1"/>
</dbReference>
<dbReference type="RefSeq" id="WP_057860797.1">
    <property type="nucleotide sequence ID" value="NZ_LLYB01000091.1"/>
</dbReference>
<dbReference type="InterPro" id="IPR005064">
    <property type="entry name" value="BUG"/>
</dbReference>
<comment type="caution">
    <text evidence="3">The sequence shown here is derived from an EMBL/GenBank/DDBJ whole genome shotgun (WGS) entry which is preliminary data.</text>
</comment>
<keyword evidence="2" id="KW-0732">Signal</keyword>
<reference evidence="3 4" key="1">
    <citation type="submission" date="2014-03" db="EMBL/GenBank/DDBJ databases">
        <title>Bradyrhizobium valentinum sp. nov., isolated from effective nodules of Lupinus mariae-josephae, a lupine endemic of basic-lime soils in Eastern Spain.</title>
        <authorList>
            <person name="Duran D."/>
            <person name="Rey L."/>
            <person name="Navarro A."/>
            <person name="Busquets A."/>
            <person name="Imperial J."/>
            <person name="Ruiz-Argueso T."/>
        </authorList>
    </citation>
    <scope>NUCLEOTIDE SEQUENCE [LARGE SCALE GENOMIC DNA]</scope>
    <source>
        <strain evidence="3 4">CCBAU 23086</strain>
    </source>
</reference>
<name>A0A0R3MHR1_9BRAD</name>
<evidence type="ECO:0000313" key="3">
    <source>
        <dbReference type="EMBL" id="KRR19831.1"/>
    </source>
</evidence>
<dbReference type="OrthoDB" id="9780943at2"/>
<evidence type="ECO:0000313" key="4">
    <source>
        <dbReference type="Proteomes" id="UP000051660"/>
    </source>
</evidence>
<sequence>MFTRRAFSISAAAAVLAGGKSARAQGTFATQNIRLVVGYPAGGGVDIVARLLTDPMKAAFGQAVLVENKPGAAAMIAAQSVARAVPDGHTLLVSAAGEVAVNQHIYKERMAYDPLKELTPVALAGIVPCVVVVAATTPVKTPAELIAYALANKGKLSFSSSGVGNPQHLAGELMNRMAGTDVLHVPYRGSAPAVTDVAVGAVTMSFSSLGAALPLIQDGRLRAVAVTSRERMPQLPDVAPLSEGAPSLAGYELLNWFGVFAPSPTPEPLQARLFDVVSNALQEKTTMEKLSIQGIVPRPMTLAELRSFVRSESDKFGRIAEAAKIRAE</sequence>
<accession>A0A0R3MHR1</accession>
<gene>
    <name evidence="3" type="ORF">CQ14_38985</name>
</gene>
<comment type="similarity">
    <text evidence="1">Belongs to the UPF0065 (bug) family.</text>
</comment>
<proteinExistence type="inferred from homology"/>
<dbReference type="Gene3D" id="3.40.190.10">
    <property type="entry name" value="Periplasmic binding protein-like II"/>
    <property type="match status" value="1"/>
</dbReference>
<protein>
    <recommendedName>
        <fullName evidence="5">Tripartite-type tricarboxylate transporter, receptor component TctC</fullName>
    </recommendedName>
</protein>
<feature type="chain" id="PRO_5006444116" description="Tripartite-type tricarboxylate transporter, receptor component TctC" evidence="2">
    <location>
        <begin position="25"/>
        <end position="328"/>
    </location>
</feature>
<dbReference type="AlphaFoldDB" id="A0A0R3MHR1"/>
<evidence type="ECO:0000256" key="1">
    <source>
        <dbReference type="ARBA" id="ARBA00006987"/>
    </source>
</evidence>
<dbReference type="EMBL" id="LLYB01000091">
    <property type="protein sequence ID" value="KRR19831.1"/>
    <property type="molecule type" value="Genomic_DNA"/>
</dbReference>
<evidence type="ECO:0008006" key="5">
    <source>
        <dbReference type="Google" id="ProtNLM"/>
    </source>
</evidence>
<evidence type="ECO:0000256" key="2">
    <source>
        <dbReference type="SAM" id="SignalP"/>
    </source>
</evidence>
<feature type="signal peptide" evidence="2">
    <location>
        <begin position="1"/>
        <end position="24"/>
    </location>
</feature>
<dbReference type="SUPFAM" id="SSF53850">
    <property type="entry name" value="Periplasmic binding protein-like II"/>
    <property type="match status" value="1"/>
</dbReference>
<organism evidence="3 4">
    <name type="scientific">Bradyrhizobium lablabi</name>
    <dbReference type="NCBI Taxonomy" id="722472"/>
    <lineage>
        <taxon>Bacteria</taxon>
        <taxon>Pseudomonadati</taxon>
        <taxon>Pseudomonadota</taxon>
        <taxon>Alphaproteobacteria</taxon>
        <taxon>Hyphomicrobiales</taxon>
        <taxon>Nitrobacteraceae</taxon>
        <taxon>Bradyrhizobium</taxon>
    </lineage>
</organism>